<evidence type="ECO:0000256" key="3">
    <source>
        <dbReference type="SAM" id="MobiDB-lite"/>
    </source>
</evidence>
<dbReference type="PROSITE" id="PS50110">
    <property type="entry name" value="RESPONSE_REGULATORY"/>
    <property type="match status" value="1"/>
</dbReference>
<dbReference type="SUPFAM" id="SSF52172">
    <property type="entry name" value="CheY-like"/>
    <property type="match status" value="1"/>
</dbReference>
<feature type="modified residue" description="4-aspartylphosphate" evidence="2">
    <location>
        <position position="330"/>
    </location>
</feature>
<dbReference type="PIRSF" id="PIRSF005897">
    <property type="entry name" value="RR_PatA"/>
    <property type="match status" value="1"/>
</dbReference>
<dbReference type="PANTHER" id="PTHR44591:SF23">
    <property type="entry name" value="CHEY SUBFAMILY"/>
    <property type="match status" value="1"/>
</dbReference>
<evidence type="ECO:0000259" key="4">
    <source>
        <dbReference type="PROSITE" id="PS50110"/>
    </source>
</evidence>
<proteinExistence type="predicted"/>
<feature type="compositionally biased region" description="Polar residues" evidence="3">
    <location>
        <begin position="1"/>
        <end position="15"/>
    </location>
</feature>
<feature type="domain" description="Response regulatory" evidence="4">
    <location>
        <begin position="281"/>
        <end position="397"/>
    </location>
</feature>
<evidence type="ECO:0000256" key="1">
    <source>
        <dbReference type="ARBA" id="ARBA00022553"/>
    </source>
</evidence>
<comment type="caution">
    <text evidence="5">The sequence shown here is derived from an EMBL/GenBank/DDBJ whole genome shotgun (WGS) entry which is preliminary data.</text>
</comment>
<dbReference type="Pfam" id="PF00072">
    <property type="entry name" value="Response_reg"/>
    <property type="match status" value="1"/>
</dbReference>
<gene>
    <name evidence="5" type="ORF">IQ217_02130</name>
</gene>
<keyword evidence="1 2" id="KW-0597">Phosphoprotein</keyword>
<dbReference type="InterPro" id="IPR011006">
    <property type="entry name" value="CheY-like_superfamily"/>
</dbReference>
<keyword evidence="6" id="KW-1185">Reference proteome</keyword>
<reference evidence="5 6" key="1">
    <citation type="submission" date="2020-10" db="EMBL/GenBank/DDBJ databases">
        <authorList>
            <person name="Castelo-Branco R."/>
            <person name="Eusebio N."/>
            <person name="Adriana R."/>
            <person name="Vieira A."/>
            <person name="Brugerolle De Fraissinette N."/>
            <person name="Rezende De Castro R."/>
            <person name="Schneider M.P."/>
            <person name="Vasconcelos V."/>
            <person name="Leao P.N."/>
        </authorList>
    </citation>
    <scope>NUCLEOTIDE SEQUENCE [LARGE SCALE GENOMIC DNA]</scope>
    <source>
        <strain evidence="5 6">LEGE 00031</strain>
    </source>
</reference>
<dbReference type="PANTHER" id="PTHR44591">
    <property type="entry name" value="STRESS RESPONSE REGULATOR PROTEIN 1"/>
    <property type="match status" value="1"/>
</dbReference>
<dbReference type="Proteomes" id="UP000658720">
    <property type="component" value="Unassembled WGS sequence"/>
</dbReference>
<accession>A0ABR9VQB3</accession>
<dbReference type="RefSeq" id="WP_190598659.1">
    <property type="nucleotide sequence ID" value="NZ_JADEVV010000004.1"/>
</dbReference>
<organism evidence="5 6">
    <name type="scientific">Synechocystis salina LEGE 00031</name>
    <dbReference type="NCBI Taxonomy" id="1828736"/>
    <lineage>
        <taxon>Bacteria</taxon>
        <taxon>Bacillati</taxon>
        <taxon>Cyanobacteriota</taxon>
        <taxon>Cyanophyceae</taxon>
        <taxon>Synechococcales</taxon>
        <taxon>Merismopediaceae</taxon>
        <taxon>Synechocystis</taxon>
    </lineage>
</organism>
<dbReference type="Gene3D" id="3.40.50.2300">
    <property type="match status" value="1"/>
</dbReference>
<dbReference type="InterPro" id="IPR001789">
    <property type="entry name" value="Sig_transdc_resp-reg_receiver"/>
</dbReference>
<name>A0ABR9VQB3_9SYNC</name>
<dbReference type="InterPro" id="IPR025497">
    <property type="entry name" value="PatA-like_N"/>
</dbReference>
<feature type="region of interest" description="Disordered" evidence="3">
    <location>
        <begin position="1"/>
        <end position="27"/>
    </location>
</feature>
<dbReference type="InterPro" id="IPR024186">
    <property type="entry name" value="Sig_transdc_resp-reg_PatA"/>
</dbReference>
<evidence type="ECO:0000313" key="5">
    <source>
        <dbReference type="EMBL" id="MBE9252668.1"/>
    </source>
</evidence>
<evidence type="ECO:0000256" key="2">
    <source>
        <dbReference type="PROSITE-ProRule" id="PRU00169"/>
    </source>
</evidence>
<sequence length="404" mass="45219">MQSPLSPSPDTNQTLLELAYPPPPPPNVMEASASPVTENPNLYQILQSLIVNESSGKLIVHSQANPDVQWRVYLGNGRIHYAGSEQGQRERLSYLFQRYIPTKNIRLEEPIASDYQYLCELWDSQQFSFQEIRSILAKLTQEALVQILSLSQPVCVFEETVGLDRLLLYLDFKQLMQPATQEIKHWLKVRTVINSPFQRAIADNVDAILPGLCKLEHITSDLLNRYQKLPELVAQETCVYEIAESLNTSTLNVAIVLKTLVDQGIISMGPYEPQEEDNRPVIACVDDSPSIQRVVSFALEATGFKVINIKQAASALTTLMHAKPALILMDINMPDIDGYQLCSICNKSEALKHIPIVMLTGRSGVLDRVKAKMHGSVGYICKPFQPQELVETVQSFISVNPMTV</sequence>
<dbReference type="SMART" id="SM00448">
    <property type="entry name" value="REC"/>
    <property type="match status" value="1"/>
</dbReference>
<evidence type="ECO:0000313" key="6">
    <source>
        <dbReference type="Proteomes" id="UP000658720"/>
    </source>
</evidence>
<dbReference type="InterPro" id="IPR050595">
    <property type="entry name" value="Bact_response_regulator"/>
</dbReference>
<dbReference type="CDD" id="cd17602">
    <property type="entry name" value="REC_PatA-like"/>
    <property type="match status" value="1"/>
</dbReference>
<dbReference type="EMBL" id="JADEVV010000004">
    <property type="protein sequence ID" value="MBE9252668.1"/>
    <property type="molecule type" value="Genomic_DNA"/>
</dbReference>
<protein>
    <submittedName>
        <fullName evidence="5">Response regulator</fullName>
    </submittedName>
</protein>
<dbReference type="Pfam" id="PF14332">
    <property type="entry name" value="DUF4388"/>
    <property type="match status" value="1"/>
</dbReference>